<dbReference type="CDD" id="cd00887">
    <property type="entry name" value="MoeA"/>
    <property type="match status" value="1"/>
</dbReference>
<evidence type="ECO:0000256" key="3">
    <source>
        <dbReference type="ARBA" id="ARBA00008339"/>
    </source>
</evidence>
<dbReference type="InterPro" id="IPR005110">
    <property type="entry name" value="MoeA_linker/N"/>
</dbReference>
<dbReference type="InterPro" id="IPR036135">
    <property type="entry name" value="MoeA_linker/N_sf"/>
</dbReference>
<dbReference type="GO" id="GO:0005829">
    <property type="term" value="C:cytosol"/>
    <property type="evidence" value="ECO:0007669"/>
    <property type="project" value="TreeGrafter"/>
</dbReference>
<keyword evidence="5 6" id="KW-0501">Molybdenum cofactor biosynthesis</keyword>
<organism evidence="8 9">
    <name type="scientific">Fistulifera solaris</name>
    <name type="common">Oleaginous diatom</name>
    <dbReference type="NCBI Taxonomy" id="1519565"/>
    <lineage>
        <taxon>Eukaryota</taxon>
        <taxon>Sar</taxon>
        <taxon>Stramenopiles</taxon>
        <taxon>Ochrophyta</taxon>
        <taxon>Bacillariophyta</taxon>
        <taxon>Bacillariophyceae</taxon>
        <taxon>Bacillariophycidae</taxon>
        <taxon>Naviculales</taxon>
        <taxon>Naviculaceae</taxon>
        <taxon>Fistulifera</taxon>
    </lineage>
</organism>
<dbReference type="PANTHER" id="PTHR10192">
    <property type="entry name" value="MOLYBDOPTERIN BIOSYNTHESIS PROTEIN"/>
    <property type="match status" value="1"/>
</dbReference>
<comment type="similarity">
    <text evidence="3">In the C-terminal section; belongs to the MoeA family.</text>
</comment>
<comment type="pathway">
    <text evidence="1 6">Cofactor biosynthesis; molybdopterin biosynthesis.</text>
</comment>
<accession>A0A1Z5JT51</accession>
<dbReference type="GO" id="GO:0005524">
    <property type="term" value="F:ATP binding"/>
    <property type="evidence" value="ECO:0007669"/>
    <property type="project" value="UniProtKB-UniRule"/>
</dbReference>
<keyword evidence="6" id="KW-0479">Metal-binding</keyword>
<dbReference type="OrthoDB" id="4349954at2759"/>
<keyword evidence="8" id="KW-0548">Nucleotidyltransferase</keyword>
<dbReference type="Pfam" id="PF03454">
    <property type="entry name" value="MoeA_C"/>
    <property type="match status" value="1"/>
</dbReference>
<keyword evidence="9" id="KW-1185">Reference proteome</keyword>
<sequence length="644" mass="69763">MVSVPEAIRIVLHETARILWSNSRPTDRVKIDAQNVANIVNRTLAKDVIQREPGYPPYRASIMDGFAVSSSSVQTQYQIVGKILTGDPHPAVRTTSDHPPAHYVTTGAIVPDQYDCVVPIEECQLSSDGVFVIVDKDSLVKDKWIRPPGCDIPGGSKVLQAGHMIDAVSLGLLLQSGVQEVELMPPVVVGILSTGNELDVNDTSSADHWAERPLGKIPDVNRPMLLSLLGDTWGACCRVVDLGIAVDSDRQQLARVLETAARECHVLITTGGISVGETDIVEDVFVNDLKGRLHFGRLHMKPGKPTTFMTLPLKNESDRIVFCMPGNPVSAAVCTHLLVRPCLELLFHGPASSPDNYGDSLDEQIRRTVENAWIHSEFEAQLTHDVALDVERPEYARVVVQKPASGLYQATTTGVQRSSRLMSMRDAVGLLVLPKGSKTRPKALAGETYLVLQINDCNNSLPQITVQASRHLSKPSKSFSVAVVVLSLKESEAFSIERMSELADRVASALSGSKSGSVTTVKCEQYGGPVNESFKCYLAEIGREADFVIVLSSASKDSFRRHSAAAAYIRSILAKPADSMALQVRRGSAAKNSGSAIFETVIGYFPVDDKGFLVVFLAEMGLEGGLGNVRGLVKHAVKIARKNE</sequence>
<keyword evidence="6 8" id="KW-0808">Transferase</keyword>
<dbReference type="Proteomes" id="UP000198406">
    <property type="component" value="Unassembled WGS sequence"/>
</dbReference>
<dbReference type="SUPFAM" id="SSF63882">
    <property type="entry name" value="MoeA N-terminal region -like"/>
    <property type="match status" value="1"/>
</dbReference>
<evidence type="ECO:0000256" key="4">
    <source>
        <dbReference type="ARBA" id="ARBA00012509"/>
    </source>
</evidence>
<evidence type="ECO:0000256" key="5">
    <source>
        <dbReference type="ARBA" id="ARBA00023150"/>
    </source>
</evidence>
<dbReference type="AlphaFoldDB" id="A0A1Z5JT51"/>
<comment type="catalytic activity">
    <reaction evidence="6">
        <text>molybdopterin + ATP + H(+) = adenylyl-molybdopterin + diphosphate</text>
        <dbReference type="Rhea" id="RHEA:31331"/>
        <dbReference type="ChEBI" id="CHEBI:15378"/>
        <dbReference type="ChEBI" id="CHEBI:30616"/>
        <dbReference type="ChEBI" id="CHEBI:33019"/>
        <dbReference type="ChEBI" id="CHEBI:58698"/>
        <dbReference type="ChEBI" id="CHEBI:62727"/>
    </reaction>
</comment>
<dbReference type="InterPro" id="IPR001453">
    <property type="entry name" value="MoaB/Mog_dom"/>
</dbReference>
<dbReference type="Gene3D" id="3.40.980.10">
    <property type="entry name" value="MoaB/Mog-like domain"/>
    <property type="match status" value="1"/>
</dbReference>
<evidence type="ECO:0000256" key="1">
    <source>
        <dbReference type="ARBA" id="ARBA00005046"/>
    </source>
</evidence>
<keyword evidence="6" id="KW-0460">Magnesium</keyword>
<evidence type="ECO:0000256" key="2">
    <source>
        <dbReference type="ARBA" id="ARBA00007589"/>
    </source>
</evidence>
<dbReference type="UniPathway" id="UPA00344"/>
<evidence type="ECO:0000259" key="7">
    <source>
        <dbReference type="SMART" id="SM00852"/>
    </source>
</evidence>
<dbReference type="EMBL" id="BDSP01000111">
    <property type="protein sequence ID" value="GAX16941.1"/>
    <property type="molecule type" value="Genomic_DNA"/>
</dbReference>
<evidence type="ECO:0000313" key="8">
    <source>
        <dbReference type="EMBL" id="GAX16941.1"/>
    </source>
</evidence>
<dbReference type="Gene3D" id="2.170.190.11">
    <property type="entry name" value="Molybdopterin biosynthesis moea protein, domain 3"/>
    <property type="match status" value="1"/>
</dbReference>
<dbReference type="InParanoid" id="A0A1Z5JT51"/>
<dbReference type="Pfam" id="PF00994">
    <property type="entry name" value="MoCF_biosynth"/>
    <property type="match status" value="1"/>
</dbReference>
<dbReference type="PANTHER" id="PTHR10192:SF5">
    <property type="entry name" value="GEPHYRIN"/>
    <property type="match status" value="1"/>
</dbReference>
<dbReference type="InterPro" id="IPR036688">
    <property type="entry name" value="MoeA_C_domain_IV_sf"/>
</dbReference>
<dbReference type="EC" id="2.7.7.75" evidence="4"/>
<dbReference type="Gene3D" id="2.40.340.10">
    <property type="entry name" value="MoeA, C-terminal, domain IV"/>
    <property type="match status" value="1"/>
</dbReference>
<dbReference type="GO" id="GO:0046872">
    <property type="term" value="F:metal ion binding"/>
    <property type="evidence" value="ECO:0007669"/>
    <property type="project" value="UniProtKB-UniRule"/>
</dbReference>
<evidence type="ECO:0000256" key="6">
    <source>
        <dbReference type="RuleBase" id="RU365090"/>
    </source>
</evidence>
<dbReference type="Gene3D" id="3.90.105.10">
    <property type="entry name" value="Molybdopterin biosynthesis moea protein, domain 2"/>
    <property type="match status" value="1"/>
</dbReference>
<comment type="catalytic activity">
    <reaction evidence="6">
        <text>adenylyl-molybdopterin + molybdate = Mo-molybdopterin + AMP + H(+)</text>
        <dbReference type="Rhea" id="RHEA:35047"/>
        <dbReference type="ChEBI" id="CHEBI:15378"/>
        <dbReference type="ChEBI" id="CHEBI:36264"/>
        <dbReference type="ChEBI" id="CHEBI:62727"/>
        <dbReference type="ChEBI" id="CHEBI:71302"/>
        <dbReference type="ChEBI" id="CHEBI:456215"/>
    </reaction>
</comment>
<comment type="function">
    <text evidence="6">Catalyzes two steps in the biosynthesis of the molybdenum cofactor. In the first step, molybdopterin is adenylated. Subsequently, molybdate is inserted into adenylated molybdopterin and AMP is released.</text>
</comment>
<proteinExistence type="inferred from homology"/>
<gene>
    <name evidence="8" type="ORF">FisN_5Hh318</name>
</gene>
<dbReference type="SUPFAM" id="SSF53218">
    <property type="entry name" value="Molybdenum cofactor biosynthesis proteins"/>
    <property type="match status" value="1"/>
</dbReference>
<reference evidence="8 9" key="1">
    <citation type="journal article" date="2015" name="Plant Cell">
        <title>Oil accumulation by the oleaginous diatom Fistulifera solaris as revealed by the genome and transcriptome.</title>
        <authorList>
            <person name="Tanaka T."/>
            <person name="Maeda Y."/>
            <person name="Veluchamy A."/>
            <person name="Tanaka M."/>
            <person name="Abida H."/>
            <person name="Marechal E."/>
            <person name="Bowler C."/>
            <person name="Muto M."/>
            <person name="Sunaga Y."/>
            <person name="Tanaka M."/>
            <person name="Yoshino T."/>
            <person name="Taniguchi T."/>
            <person name="Fukuda Y."/>
            <person name="Nemoto M."/>
            <person name="Matsumoto M."/>
            <person name="Wong P.S."/>
            <person name="Aburatani S."/>
            <person name="Fujibuchi W."/>
        </authorList>
    </citation>
    <scope>NUCLEOTIDE SEQUENCE [LARGE SCALE GENOMIC DNA]</scope>
    <source>
        <strain evidence="8 9">JPCC DA0580</strain>
    </source>
</reference>
<comment type="cofactor">
    <cofactor evidence="6">
        <name>Mg(2+)</name>
        <dbReference type="ChEBI" id="CHEBI:18420"/>
    </cofactor>
</comment>
<dbReference type="GO" id="GO:0061598">
    <property type="term" value="F:molybdopterin adenylyltransferase activity"/>
    <property type="evidence" value="ECO:0007669"/>
    <property type="project" value="UniProtKB-UniRule"/>
</dbReference>
<dbReference type="InterPro" id="IPR036425">
    <property type="entry name" value="MoaB/Mog-like_dom_sf"/>
</dbReference>
<dbReference type="SMART" id="SM00852">
    <property type="entry name" value="MoCF_biosynth"/>
    <property type="match status" value="1"/>
</dbReference>
<comment type="similarity">
    <text evidence="6">Belongs to the MoeA family.</text>
</comment>
<feature type="domain" description="MoaB/Mog" evidence="7">
    <location>
        <begin position="190"/>
        <end position="345"/>
    </location>
</feature>
<dbReference type="InterPro" id="IPR005111">
    <property type="entry name" value="MoeA_C_domain_IV"/>
</dbReference>
<dbReference type="SUPFAM" id="SSF63867">
    <property type="entry name" value="MoeA C-terminal domain-like"/>
    <property type="match status" value="1"/>
</dbReference>
<comment type="similarity">
    <text evidence="2">In the N-terminal section; belongs to the MoaB/Mog family.</text>
</comment>
<dbReference type="GO" id="GO:0006777">
    <property type="term" value="P:Mo-molybdopterin cofactor biosynthetic process"/>
    <property type="evidence" value="ECO:0007669"/>
    <property type="project" value="UniProtKB-UniRule"/>
</dbReference>
<name>A0A1Z5JT51_FISSO</name>
<dbReference type="Pfam" id="PF03453">
    <property type="entry name" value="MoeA_N"/>
    <property type="match status" value="1"/>
</dbReference>
<dbReference type="InterPro" id="IPR038987">
    <property type="entry name" value="MoeA-like"/>
</dbReference>
<dbReference type="GO" id="GO:0061599">
    <property type="term" value="F:molybdopterin molybdotransferase activity"/>
    <property type="evidence" value="ECO:0007669"/>
    <property type="project" value="UniProtKB-UniRule"/>
</dbReference>
<comment type="caution">
    <text evidence="8">The sequence shown here is derived from an EMBL/GenBank/DDBJ whole genome shotgun (WGS) entry which is preliminary data.</text>
</comment>
<evidence type="ECO:0000313" key="9">
    <source>
        <dbReference type="Proteomes" id="UP000198406"/>
    </source>
</evidence>
<protein>
    <recommendedName>
        <fullName evidence="4">molybdopterin adenylyltransferase</fullName>
        <ecNumber evidence="4">2.7.7.75</ecNumber>
    </recommendedName>
</protein>
<keyword evidence="6" id="KW-0500">Molybdenum</keyword>